<dbReference type="Proteomes" id="UP000023152">
    <property type="component" value="Unassembled WGS sequence"/>
</dbReference>
<proteinExistence type="predicted"/>
<dbReference type="EMBL" id="ASPP01026537">
    <property type="protein sequence ID" value="ETO07068.1"/>
    <property type="molecule type" value="Genomic_DNA"/>
</dbReference>
<sequence>MEWRHDNKQTLEPIKVHDNSIEFDFMHETNVWAEWNDIDICRGVKGILVKPKFFQEYFWNASEYFIGCWWDDDNFNSFNFERQGIARKEFRVKRSPQSSRKLLGISDLLNREKIKIKYQLIQANDSKKKKENTKIAQSGNHLKKNVRYPFFYSDYRWQELCI</sequence>
<evidence type="ECO:0000313" key="2">
    <source>
        <dbReference type="Proteomes" id="UP000023152"/>
    </source>
</evidence>
<keyword evidence="2" id="KW-1185">Reference proteome</keyword>
<dbReference type="AlphaFoldDB" id="X6LYR5"/>
<evidence type="ECO:0000313" key="1">
    <source>
        <dbReference type="EMBL" id="ETO07068.1"/>
    </source>
</evidence>
<gene>
    <name evidence="1" type="ORF">RFI_30323</name>
</gene>
<accession>X6LYR5</accession>
<protein>
    <submittedName>
        <fullName evidence="1">Uncharacterized protein</fullName>
    </submittedName>
</protein>
<reference evidence="1 2" key="1">
    <citation type="journal article" date="2013" name="Curr. Biol.">
        <title>The Genome of the Foraminiferan Reticulomyxa filosa.</title>
        <authorList>
            <person name="Glockner G."/>
            <person name="Hulsmann N."/>
            <person name="Schleicher M."/>
            <person name="Noegel A.A."/>
            <person name="Eichinger L."/>
            <person name="Gallinger C."/>
            <person name="Pawlowski J."/>
            <person name="Sierra R."/>
            <person name="Euteneuer U."/>
            <person name="Pillet L."/>
            <person name="Moustafa A."/>
            <person name="Platzer M."/>
            <person name="Groth M."/>
            <person name="Szafranski K."/>
            <person name="Schliwa M."/>
        </authorList>
    </citation>
    <scope>NUCLEOTIDE SEQUENCE [LARGE SCALE GENOMIC DNA]</scope>
</reference>
<comment type="caution">
    <text evidence="1">The sequence shown here is derived from an EMBL/GenBank/DDBJ whole genome shotgun (WGS) entry which is preliminary data.</text>
</comment>
<organism evidence="1 2">
    <name type="scientific">Reticulomyxa filosa</name>
    <dbReference type="NCBI Taxonomy" id="46433"/>
    <lineage>
        <taxon>Eukaryota</taxon>
        <taxon>Sar</taxon>
        <taxon>Rhizaria</taxon>
        <taxon>Retaria</taxon>
        <taxon>Foraminifera</taxon>
        <taxon>Monothalamids</taxon>
        <taxon>Reticulomyxidae</taxon>
        <taxon>Reticulomyxa</taxon>
    </lineage>
</organism>
<name>X6LYR5_RETFI</name>